<dbReference type="EC" id="3.1.3.12" evidence="6"/>
<evidence type="ECO:0000256" key="1">
    <source>
        <dbReference type="ARBA" id="ARBA00005199"/>
    </source>
</evidence>
<gene>
    <name evidence="7" type="primary">otsB</name>
    <name evidence="7" type="ORF">I8531_002039</name>
</gene>
<evidence type="ECO:0000256" key="4">
    <source>
        <dbReference type="ARBA" id="ARBA00022801"/>
    </source>
</evidence>
<dbReference type="PANTHER" id="PTHR43768">
    <property type="entry name" value="TREHALOSE 6-PHOSPHATE PHOSPHATASE"/>
    <property type="match status" value="1"/>
</dbReference>
<dbReference type="InterPro" id="IPR044651">
    <property type="entry name" value="OTSB-like"/>
</dbReference>
<dbReference type="NCBIfam" id="TIGR01484">
    <property type="entry name" value="HAD-SF-IIB"/>
    <property type="match status" value="1"/>
</dbReference>
<dbReference type="GO" id="GO:0004805">
    <property type="term" value="F:trehalose-phosphatase activity"/>
    <property type="evidence" value="ECO:0007669"/>
    <property type="project" value="UniProtKB-EC"/>
</dbReference>
<proteinExistence type="inferred from homology"/>
<evidence type="ECO:0000256" key="6">
    <source>
        <dbReference type="RuleBase" id="RU361117"/>
    </source>
</evidence>
<dbReference type="NCBIfam" id="TIGR00685">
    <property type="entry name" value="T6PP"/>
    <property type="match status" value="1"/>
</dbReference>
<accession>A0A9P3T6Q5</accession>
<dbReference type="InterPro" id="IPR006379">
    <property type="entry name" value="HAD-SF_hydro_IIB"/>
</dbReference>
<organism evidence="7 8">
    <name type="scientific">Kluyvera intermedia</name>
    <name type="common">Enterobacter intermedius</name>
    <dbReference type="NCBI Taxonomy" id="61648"/>
    <lineage>
        <taxon>Bacteria</taxon>
        <taxon>Pseudomonadati</taxon>
        <taxon>Pseudomonadota</taxon>
        <taxon>Gammaproteobacteria</taxon>
        <taxon>Enterobacterales</taxon>
        <taxon>Enterobacteriaceae</taxon>
        <taxon>Kluyvera</taxon>
    </lineage>
</organism>
<evidence type="ECO:0000256" key="3">
    <source>
        <dbReference type="ARBA" id="ARBA00022723"/>
    </source>
</evidence>
<comment type="cofactor">
    <cofactor evidence="6">
        <name>Mg(2+)</name>
        <dbReference type="ChEBI" id="CHEBI:18420"/>
    </cofactor>
</comment>
<evidence type="ECO:0000256" key="5">
    <source>
        <dbReference type="ARBA" id="ARBA00022842"/>
    </source>
</evidence>
<dbReference type="CDD" id="cd01627">
    <property type="entry name" value="HAD_TPP"/>
    <property type="match status" value="1"/>
</dbReference>
<evidence type="ECO:0000256" key="2">
    <source>
        <dbReference type="ARBA" id="ARBA00008770"/>
    </source>
</evidence>
<comment type="function">
    <text evidence="6">Removes the phosphate from trehalose 6-phosphate to produce free trehalose.</text>
</comment>
<comment type="pathway">
    <text evidence="1 6">Glycan biosynthesis; trehalose biosynthesis.</text>
</comment>
<dbReference type="Gene3D" id="3.30.70.1020">
    <property type="entry name" value="Trehalose-6-phosphate phosphatase related protein, domain 2"/>
    <property type="match status" value="1"/>
</dbReference>
<dbReference type="PANTHER" id="PTHR43768:SF3">
    <property type="entry name" value="TREHALOSE 6-PHOSPHATE PHOSPHATASE"/>
    <property type="match status" value="1"/>
</dbReference>
<dbReference type="InterPro" id="IPR023214">
    <property type="entry name" value="HAD_sf"/>
</dbReference>
<dbReference type="RefSeq" id="WP_047370948.1">
    <property type="nucleotide sequence ID" value="NZ_CABMNU010000005.1"/>
</dbReference>
<dbReference type="EMBL" id="DACSUM010000013">
    <property type="protein sequence ID" value="HAT3581744.1"/>
    <property type="molecule type" value="Genomic_DNA"/>
</dbReference>
<dbReference type="Pfam" id="PF02358">
    <property type="entry name" value="Trehalose_PPase"/>
    <property type="match status" value="1"/>
</dbReference>
<comment type="similarity">
    <text evidence="2 6">Belongs to the trehalose phosphatase family.</text>
</comment>
<dbReference type="InterPro" id="IPR036412">
    <property type="entry name" value="HAD-like_sf"/>
</dbReference>
<dbReference type="NCBIfam" id="NF007560">
    <property type="entry name" value="PRK10187.1"/>
    <property type="match status" value="1"/>
</dbReference>
<sequence length="268" mass="29563">MADLLSEPPVFSGNFAFFFDLDGTLADIKPHPDQVFVPPDVLKRLARLAEMNDGAVALISGRSMAELDKLARPYRFPLAGVHGAERRDINGQTHRVTLPEEIVQPLEQALKTGMAALKGAELETKGMAFALHYRQAPEHEEAIFALARKMVENWGQLAMQPGKCVIELKPSGINKGAAIDAFLQESPFKGRKPIFIGDDLTDEHGFEVVNAKSGISVKVGAGTTHAQWRLGCVNDVHQWLKSITDHQEQEKKALTNRRDGYESLSRSI</sequence>
<reference evidence="7" key="1">
    <citation type="journal article" date="2018" name="Genome Biol.">
        <title>SKESA: strategic k-mer extension for scrupulous assemblies.</title>
        <authorList>
            <person name="Souvorov A."/>
            <person name="Agarwala R."/>
            <person name="Lipman D.J."/>
        </authorList>
    </citation>
    <scope>NUCLEOTIDE SEQUENCE</scope>
    <source>
        <strain evidence="7">CAVp300</strain>
    </source>
</reference>
<reference evidence="7" key="2">
    <citation type="submission" date="2020-10" db="EMBL/GenBank/DDBJ databases">
        <authorList>
            <consortium name="NCBI Pathogen Detection Project"/>
        </authorList>
    </citation>
    <scope>NUCLEOTIDE SEQUENCE</scope>
    <source>
        <strain evidence="7">CAVp300</strain>
    </source>
</reference>
<dbReference type="InterPro" id="IPR003337">
    <property type="entry name" value="Trehalose_PPase"/>
</dbReference>
<keyword evidence="5 6" id="KW-0460">Magnesium</keyword>
<keyword evidence="4 6" id="KW-0378">Hydrolase</keyword>
<protein>
    <recommendedName>
        <fullName evidence="6">Trehalose 6-phosphate phosphatase</fullName>
        <ecNumber evidence="6">3.1.3.12</ecNumber>
    </recommendedName>
</protein>
<comment type="caution">
    <text evidence="7">The sequence shown here is derived from an EMBL/GenBank/DDBJ whole genome shotgun (WGS) entry which is preliminary data.</text>
</comment>
<evidence type="ECO:0000313" key="8">
    <source>
        <dbReference type="Proteomes" id="UP000867740"/>
    </source>
</evidence>
<dbReference type="GO" id="GO:0000287">
    <property type="term" value="F:magnesium ion binding"/>
    <property type="evidence" value="ECO:0007669"/>
    <property type="project" value="UniProtKB-ARBA"/>
</dbReference>
<dbReference type="SUPFAM" id="SSF56784">
    <property type="entry name" value="HAD-like"/>
    <property type="match status" value="1"/>
</dbReference>
<name>A0A9P3T6Q5_KLUIN</name>
<dbReference type="GO" id="GO:0005992">
    <property type="term" value="P:trehalose biosynthetic process"/>
    <property type="evidence" value="ECO:0007669"/>
    <property type="project" value="InterPro"/>
</dbReference>
<dbReference type="AlphaFoldDB" id="A0A9P3T6Q5"/>
<keyword evidence="3 6" id="KW-0479">Metal-binding</keyword>
<dbReference type="Proteomes" id="UP000867740">
    <property type="component" value="Unassembled WGS sequence"/>
</dbReference>
<comment type="catalytic activity">
    <reaction evidence="6">
        <text>alpha,alpha-trehalose 6-phosphate + H2O = alpha,alpha-trehalose + phosphate</text>
        <dbReference type="Rhea" id="RHEA:23420"/>
        <dbReference type="ChEBI" id="CHEBI:15377"/>
        <dbReference type="ChEBI" id="CHEBI:16551"/>
        <dbReference type="ChEBI" id="CHEBI:43474"/>
        <dbReference type="ChEBI" id="CHEBI:58429"/>
        <dbReference type="EC" id="3.1.3.12"/>
    </reaction>
</comment>
<dbReference type="Gene3D" id="3.40.50.1000">
    <property type="entry name" value="HAD superfamily/HAD-like"/>
    <property type="match status" value="1"/>
</dbReference>
<evidence type="ECO:0000313" key="7">
    <source>
        <dbReference type="EMBL" id="HAT3581744.1"/>
    </source>
</evidence>